<protein>
    <submittedName>
        <fullName evidence="1">Uncharacterized protein</fullName>
    </submittedName>
</protein>
<accession>A0A4U5NR65</accession>
<name>A0A4U5NR65_POPAL</name>
<dbReference type="EMBL" id="RCHU01000922">
    <property type="protein sequence ID" value="TKR86187.1"/>
    <property type="molecule type" value="Genomic_DNA"/>
</dbReference>
<reference evidence="1" key="1">
    <citation type="submission" date="2018-10" db="EMBL/GenBank/DDBJ databases">
        <title>Population genomic analysis revealed the cold adaptation of white poplar.</title>
        <authorList>
            <person name="Liu Y.-J."/>
        </authorList>
    </citation>
    <scope>NUCLEOTIDE SEQUENCE [LARGE SCALE GENOMIC DNA]</scope>
    <source>
        <strain evidence="1">PAL-ZL1</strain>
    </source>
</reference>
<gene>
    <name evidence="1" type="ORF">D5086_0000240900</name>
</gene>
<dbReference type="AlphaFoldDB" id="A0A4U5NR65"/>
<proteinExistence type="predicted"/>
<sequence>MDGALEATKEADQKIRDAVVGGKNKSHYNDDDDDNVVEDPVVFEVHKIDGPVDTAEYRNIVGSSDDLKTINYREDGDSTCYKAVHRVIMQKLETEFLTMNDVLYATGHCLLTGILSPRQKVPKFCRVAWLKGKTMDWESDTLFTLAINRQNKFQSEKDW</sequence>
<organism evidence="1">
    <name type="scientific">Populus alba</name>
    <name type="common">White poplar</name>
    <dbReference type="NCBI Taxonomy" id="43335"/>
    <lineage>
        <taxon>Eukaryota</taxon>
        <taxon>Viridiplantae</taxon>
        <taxon>Streptophyta</taxon>
        <taxon>Embryophyta</taxon>
        <taxon>Tracheophyta</taxon>
        <taxon>Spermatophyta</taxon>
        <taxon>Magnoliopsida</taxon>
        <taxon>eudicotyledons</taxon>
        <taxon>Gunneridae</taxon>
        <taxon>Pentapetalae</taxon>
        <taxon>rosids</taxon>
        <taxon>fabids</taxon>
        <taxon>Malpighiales</taxon>
        <taxon>Salicaceae</taxon>
        <taxon>Saliceae</taxon>
        <taxon>Populus</taxon>
    </lineage>
</organism>
<comment type="caution">
    <text evidence="1">The sequence shown here is derived from an EMBL/GenBank/DDBJ whole genome shotgun (WGS) entry which is preliminary data.</text>
</comment>
<evidence type="ECO:0000313" key="1">
    <source>
        <dbReference type="EMBL" id="TKR86187.1"/>
    </source>
</evidence>